<dbReference type="AlphaFoldDB" id="A0A232EXL3"/>
<sequence length="180" mass="20415">NSIARACPVYGNRASFEIQVRGSSSWRESSKRSAMLPSVVAAAAEMQQRQKQHDRKPAAADPCRLAEEPLLEMPNAEVDVLKSDMKTTLDIEYQMERAEGSKIYNTYSMGETRRFLISWKDKRIERKVSPMSASDLTAMKFEGFRCRQTPPRRSSVSAQVRFSIALGTTVYLSEVEIENR</sequence>
<dbReference type="EMBL" id="NNAY01001747">
    <property type="protein sequence ID" value="OXU23037.1"/>
    <property type="molecule type" value="Genomic_DNA"/>
</dbReference>
<dbReference type="Proteomes" id="UP000215335">
    <property type="component" value="Unassembled WGS sequence"/>
</dbReference>
<reference evidence="1 2" key="1">
    <citation type="journal article" date="2017" name="Curr. Biol.">
        <title>The Evolution of Venom by Co-option of Single-Copy Genes.</title>
        <authorList>
            <person name="Martinson E.O."/>
            <person name="Mrinalini"/>
            <person name="Kelkar Y.D."/>
            <person name="Chang C.H."/>
            <person name="Werren J.H."/>
        </authorList>
    </citation>
    <scope>NUCLEOTIDE SEQUENCE [LARGE SCALE GENOMIC DNA]</scope>
    <source>
        <strain evidence="1 2">Alberta</strain>
        <tissue evidence="1">Whole body</tissue>
    </source>
</reference>
<name>A0A232EXL3_9HYME</name>
<keyword evidence="2" id="KW-1185">Reference proteome</keyword>
<comment type="caution">
    <text evidence="1">The sequence shown here is derived from an EMBL/GenBank/DDBJ whole genome shotgun (WGS) entry which is preliminary data.</text>
</comment>
<feature type="non-terminal residue" evidence="1">
    <location>
        <position position="1"/>
    </location>
</feature>
<gene>
    <name evidence="1" type="ORF">TSAR_004038</name>
</gene>
<accession>A0A232EXL3</accession>
<organism evidence="1 2">
    <name type="scientific">Trichomalopsis sarcophagae</name>
    <dbReference type="NCBI Taxonomy" id="543379"/>
    <lineage>
        <taxon>Eukaryota</taxon>
        <taxon>Metazoa</taxon>
        <taxon>Ecdysozoa</taxon>
        <taxon>Arthropoda</taxon>
        <taxon>Hexapoda</taxon>
        <taxon>Insecta</taxon>
        <taxon>Pterygota</taxon>
        <taxon>Neoptera</taxon>
        <taxon>Endopterygota</taxon>
        <taxon>Hymenoptera</taxon>
        <taxon>Apocrita</taxon>
        <taxon>Proctotrupomorpha</taxon>
        <taxon>Chalcidoidea</taxon>
        <taxon>Pteromalidae</taxon>
        <taxon>Pteromalinae</taxon>
        <taxon>Trichomalopsis</taxon>
    </lineage>
</organism>
<proteinExistence type="predicted"/>
<protein>
    <submittedName>
        <fullName evidence="1">Uncharacterized protein</fullName>
    </submittedName>
</protein>
<evidence type="ECO:0000313" key="1">
    <source>
        <dbReference type="EMBL" id="OXU23037.1"/>
    </source>
</evidence>
<evidence type="ECO:0000313" key="2">
    <source>
        <dbReference type="Proteomes" id="UP000215335"/>
    </source>
</evidence>